<proteinExistence type="predicted"/>
<organism evidence="1 2">
    <name type="scientific">Anaerostipes butyraticus</name>
    <dbReference type="NCBI Taxonomy" id="645466"/>
    <lineage>
        <taxon>Bacteria</taxon>
        <taxon>Bacillati</taxon>
        <taxon>Bacillota</taxon>
        <taxon>Clostridia</taxon>
        <taxon>Lachnospirales</taxon>
        <taxon>Lachnospiraceae</taxon>
        <taxon>Anaerostipes</taxon>
    </lineage>
</organism>
<sequence>MNVDKIFERATIRGVADYLLFGLGPDEDDRSYEERLDEIYMRFEKTVGKYDENPTSELLDLCNELSSETASVYTEIGLQAGILLMMDMIGNMNQEKENND</sequence>
<keyword evidence="2" id="KW-1185">Reference proteome</keyword>
<evidence type="ECO:0000313" key="1">
    <source>
        <dbReference type="EMBL" id="GFO85779.1"/>
    </source>
</evidence>
<dbReference type="EMBL" id="BLYI01000046">
    <property type="protein sequence ID" value="GFO85779.1"/>
    <property type="molecule type" value="Genomic_DNA"/>
</dbReference>
<comment type="caution">
    <text evidence="1">The sequence shown here is derived from an EMBL/GenBank/DDBJ whole genome shotgun (WGS) entry which is preliminary data.</text>
</comment>
<reference evidence="1" key="1">
    <citation type="submission" date="2020-06" db="EMBL/GenBank/DDBJ databases">
        <title>Characterization of fructooligosaccharide metabolism and fructooligosaccharide-degrading enzymes in human commensal butyrate producers.</title>
        <authorList>
            <person name="Tanno H."/>
            <person name="Fujii T."/>
            <person name="Hirano K."/>
            <person name="Maeno S."/>
            <person name="Tonozuka T."/>
            <person name="Sakamoto M."/>
            <person name="Ohkuma M."/>
            <person name="Tochio T."/>
            <person name="Endo A."/>
        </authorList>
    </citation>
    <scope>NUCLEOTIDE SEQUENCE</scope>
    <source>
        <strain evidence="1">JCM 17466</strain>
    </source>
</reference>
<gene>
    <name evidence="1" type="ORF">ANBU17_21260</name>
</gene>
<dbReference type="RefSeq" id="WP_201311476.1">
    <property type="nucleotide sequence ID" value="NZ_BLYI01000046.1"/>
</dbReference>
<name>A0A916VD12_9FIRM</name>
<evidence type="ECO:0000313" key="2">
    <source>
        <dbReference type="Proteomes" id="UP000613208"/>
    </source>
</evidence>
<dbReference type="Proteomes" id="UP000613208">
    <property type="component" value="Unassembled WGS sequence"/>
</dbReference>
<dbReference type="AlphaFoldDB" id="A0A916VD12"/>
<protein>
    <submittedName>
        <fullName evidence="1">Uncharacterized protein</fullName>
    </submittedName>
</protein>
<accession>A0A916VD12</accession>